<dbReference type="PANTHER" id="PTHR12837">
    <property type="entry name" value="POLY ADP-RIBOSE GLYCOHYDROLASE"/>
    <property type="match status" value="1"/>
</dbReference>
<dbReference type="EC" id="3.2.1.143" evidence="2"/>
<feature type="domain" description="PARG helical" evidence="5">
    <location>
        <begin position="131"/>
        <end position="250"/>
    </location>
</feature>
<dbReference type="InterPro" id="IPR007724">
    <property type="entry name" value="Poly_GlycHdrlase"/>
</dbReference>
<name>A0ABM3LKV2_BICAN</name>
<dbReference type="GeneID" id="112047641"/>
<sequence>MTEINKQEFANAMFGSQGPWQCPEFPVVEAGDDHTVLYEIPSDGAQGSYRPTVGEDKWDLDHVKMPCSDHNLYFIDDKEGNVGKRWDLIVESLSKPMHNSKDMMDAVLTYQAQFKGIWTFKALHKFFNEYLDESESKKFFEETLPEVAKIALTLPDLVKSPIPMLKKGQNKSVSLTQWQLASLLANAFFCTFPERNNKRSESDYRTYPPANFNSLYDSGGPKVMEKLKCICHYFSRICKEQPTGVVTFSRRHISAEDCPDWSNCSLPISTVPLFVDAETLIEDAEGCIQVDFANKFIGGGVLRRGAVQEEIRFVSNPELIASLLFTEVMEPTETVCIIGSERFSTHTGYSMSFKWSGSYKDETPRDSPNRRRCAVLAMDARRFPRPEEQYTKEMVDRELNKAYVGFSFYSRQEGMNYPGVATGNWGCGAFGGNARLKSLLQLMSCVVAARPISYYTFGDEELRVDIVRVYNMLVENNVTVGDLYKYILQFCESDVERTTLYGYLEDRIQNR</sequence>
<evidence type="ECO:0000313" key="7">
    <source>
        <dbReference type="RefSeq" id="XP_052739687.1"/>
    </source>
</evidence>
<evidence type="ECO:0000259" key="5">
    <source>
        <dbReference type="Pfam" id="PF20811"/>
    </source>
</evidence>
<dbReference type="Proteomes" id="UP001652582">
    <property type="component" value="Chromosome 9"/>
</dbReference>
<evidence type="ECO:0000313" key="6">
    <source>
        <dbReference type="Proteomes" id="UP001652582"/>
    </source>
</evidence>
<evidence type="ECO:0000259" key="4">
    <source>
        <dbReference type="Pfam" id="PF05028"/>
    </source>
</evidence>
<organism evidence="6 7">
    <name type="scientific">Bicyclus anynana</name>
    <name type="common">Squinting bush brown butterfly</name>
    <dbReference type="NCBI Taxonomy" id="110368"/>
    <lineage>
        <taxon>Eukaryota</taxon>
        <taxon>Metazoa</taxon>
        <taxon>Ecdysozoa</taxon>
        <taxon>Arthropoda</taxon>
        <taxon>Hexapoda</taxon>
        <taxon>Insecta</taxon>
        <taxon>Pterygota</taxon>
        <taxon>Neoptera</taxon>
        <taxon>Endopterygota</taxon>
        <taxon>Lepidoptera</taxon>
        <taxon>Glossata</taxon>
        <taxon>Ditrysia</taxon>
        <taxon>Papilionoidea</taxon>
        <taxon>Nymphalidae</taxon>
        <taxon>Satyrinae</taxon>
        <taxon>Satyrini</taxon>
        <taxon>Mycalesina</taxon>
        <taxon>Bicyclus</taxon>
    </lineage>
</organism>
<evidence type="ECO:0000256" key="1">
    <source>
        <dbReference type="ARBA" id="ARBA00009545"/>
    </source>
</evidence>
<dbReference type="Pfam" id="PF05028">
    <property type="entry name" value="PARG_cat_C"/>
    <property type="match status" value="1"/>
</dbReference>
<reference evidence="7" key="1">
    <citation type="submission" date="2025-08" db="UniProtKB">
        <authorList>
            <consortium name="RefSeq"/>
        </authorList>
    </citation>
    <scope>IDENTIFICATION</scope>
</reference>
<comment type="similarity">
    <text evidence="1">Belongs to the poly(ADP-ribose) glycohydrolase family.</text>
</comment>
<proteinExistence type="inferred from homology"/>
<accession>A0ABM3LKV2</accession>
<dbReference type="PANTHER" id="PTHR12837:SF15">
    <property type="entry name" value="POLY(ADP-RIBOSE) GLYCOHYDROLASE"/>
    <property type="match status" value="1"/>
</dbReference>
<evidence type="ECO:0000256" key="2">
    <source>
        <dbReference type="ARBA" id="ARBA00012255"/>
    </source>
</evidence>
<dbReference type="InterPro" id="IPR046372">
    <property type="entry name" value="PARG_cat_C"/>
</dbReference>
<feature type="domain" description="PARG catalytic Macro" evidence="4">
    <location>
        <begin position="259"/>
        <end position="463"/>
    </location>
</feature>
<keyword evidence="3" id="KW-0378">Hydrolase</keyword>
<gene>
    <name evidence="7" type="primary">LOC112047641</name>
</gene>
<keyword evidence="6" id="KW-1185">Reference proteome</keyword>
<protein>
    <recommendedName>
        <fullName evidence="2">poly(ADP-ribose) glycohydrolase</fullName>
        <ecNumber evidence="2">3.2.1.143</ecNumber>
    </recommendedName>
</protein>
<dbReference type="RefSeq" id="XP_052739687.1">
    <property type="nucleotide sequence ID" value="XM_052883727.1"/>
</dbReference>
<dbReference type="Pfam" id="PF20811">
    <property type="entry name" value="PARG_cat_N"/>
    <property type="match status" value="1"/>
</dbReference>
<evidence type="ECO:0000256" key="3">
    <source>
        <dbReference type="ARBA" id="ARBA00022801"/>
    </source>
</evidence>
<dbReference type="InterPro" id="IPR048362">
    <property type="entry name" value="PARG_helical"/>
</dbReference>